<dbReference type="RefSeq" id="WP_073547708.1">
    <property type="nucleotide sequence ID" value="NZ_CAWMVK010000001.1"/>
</dbReference>
<gene>
    <name evidence="2" type="ORF">NIES1031_01165</name>
</gene>
<evidence type="ECO:0000313" key="3">
    <source>
        <dbReference type="Proteomes" id="UP000185984"/>
    </source>
</evidence>
<comment type="caution">
    <text evidence="2">The sequence shown here is derived from an EMBL/GenBank/DDBJ whole genome shotgun (WGS) entry which is preliminary data.</text>
</comment>
<reference evidence="2 3" key="1">
    <citation type="submission" date="2016-11" db="EMBL/GenBank/DDBJ databases">
        <title>Draft Genome Sequences of Nine Cyanobacterial Strains from Diverse Habitats.</title>
        <authorList>
            <person name="Zhu T."/>
            <person name="Hou S."/>
            <person name="Lu X."/>
            <person name="Hess W.R."/>
        </authorList>
    </citation>
    <scope>NUCLEOTIDE SEQUENCE [LARGE SCALE GENOMIC DNA]</scope>
    <source>
        <strain evidence="2 3">5.2 s.c.1</strain>
    </source>
</reference>
<keyword evidence="3" id="KW-1185">Reference proteome</keyword>
<dbReference type="Proteomes" id="UP000185984">
    <property type="component" value="Unassembled WGS sequence"/>
</dbReference>
<sequence length="84" mass="9552">MSTENIEQEAREAMVQQRQQEEHLQQSMLSRSEAEVNTPPGSHTAEEARELMIEQRQQEEQLQQSMLSRSAAEVGLSNAQPSQD</sequence>
<accession>A0A1U7I049</accession>
<feature type="compositionally biased region" description="Basic and acidic residues" evidence="1">
    <location>
        <begin position="44"/>
        <end position="59"/>
    </location>
</feature>
<evidence type="ECO:0000313" key="2">
    <source>
        <dbReference type="EMBL" id="OKH29226.1"/>
    </source>
</evidence>
<dbReference type="AlphaFoldDB" id="A0A1U7I049"/>
<protein>
    <submittedName>
        <fullName evidence="2">Uncharacterized protein</fullName>
    </submittedName>
</protein>
<organism evidence="2 3">
    <name type="scientific">Chroogloeocystis siderophila 5.2 s.c.1</name>
    <dbReference type="NCBI Taxonomy" id="247279"/>
    <lineage>
        <taxon>Bacteria</taxon>
        <taxon>Bacillati</taxon>
        <taxon>Cyanobacteriota</taxon>
        <taxon>Cyanophyceae</taxon>
        <taxon>Oscillatoriophycideae</taxon>
        <taxon>Chroococcales</taxon>
        <taxon>Chroococcaceae</taxon>
        <taxon>Chroogloeocystis</taxon>
    </lineage>
</organism>
<evidence type="ECO:0000256" key="1">
    <source>
        <dbReference type="SAM" id="MobiDB-lite"/>
    </source>
</evidence>
<proteinExistence type="predicted"/>
<dbReference type="EMBL" id="MRCC01000001">
    <property type="protein sequence ID" value="OKH29226.1"/>
    <property type="molecule type" value="Genomic_DNA"/>
</dbReference>
<name>A0A1U7I049_9CHRO</name>
<feature type="compositionally biased region" description="Low complexity" evidence="1">
    <location>
        <begin position="60"/>
        <end position="70"/>
    </location>
</feature>
<feature type="region of interest" description="Disordered" evidence="1">
    <location>
        <begin position="1"/>
        <end position="84"/>
    </location>
</feature>